<sequence length="288" mass="33173">MKPITLRQFFKQFPDDQSCLEHLFNVRFGKGHKCPKCEREAKWYPIKSERAYSCQWCGHHLHPTVGTLFEKSRTSLQLWFYAIYLFTTTRHGVSGKELQRQLGVTYKCAYRMGQQIREHMASVDGESMLSGHIEIDETYIGGKRPGKRGRGADGKTVIFGMMQRDGDVMTHVVPDVKRKTLHPIINANVETGSTISTDELRSYNGLNNSGYVHNTVNHGIGQYAHGDTHVNSMEGYWAHLKKSIRSTHIHVSEKHLAKYAKEFEYRFNSRKNPETMFPELISTFQDEK</sequence>
<dbReference type="InterPro" id="IPR024445">
    <property type="entry name" value="Tnp_ISXO2-like"/>
</dbReference>
<dbReference type="AlphaFoldDB" id="A0A5C7VUD7"/>
<dbReference type="PANTHER" id="PTHR47163">
    <property type="entry name" value="DDE_TNP_IS1595 DOMAIN-CONTAINING PROTEIN"/>
    <property type="match status" value="1"/>
</dbReference>
<dbReference type="InterPro" id="IPR053164">
    <property type="entry name" value="IS1016-like_transposase"/>
</dbReference>
<dbReference type="InterPro" id="IPR024442">
    <property type="entry name" value="Transposase_Zn_ribbon"/>
</dbReference>
<name>A0A5C7VUD7_9PROT</name>
<proteinExistence type="predicted"/>
<dbReference type="Pfam" id="PF12760">
    <property type="entry name" value="Zn_ribbon_IS1595"/>
    <property type="match status" value="1"/>
</dbReference>
<accession>A0A5C7VUD7</accession>
<dbReference type="Proteomes" id="UP000321055">
    <property type="component" value="Unassembled WGS sequence"/>
</dbReference>
<dbReference type="SMART" id="SM01126">
    <property type="entry name" value="DDE_Tnp_IS1595"/>
    <property type="match status" value="1"/>
</dbReference>
<protein>
    <submittedName>
        <fullName evidence="2">IS1595 family transposase</fullName>
    </submittedName>
</protein>
<dbReference type="EMBL" id="SSFX01000036">
    <property type="protein sequence ID" value="TXI29356.1"/>
    <property type="molecule type" value="Genomic_DNA"/>
</dbReference>
<reference evidence="2 3" key="1">
    <citation type="submission" date="2018-09" db="EMBL/GenBank/DDBJ databases">
        <title>Metagenome Assembled Genomes from an Advanced Water Purification Facility.</title>
        <authorList>
            <person name="Stamps B.W."/>
            <person name="Spear J.R."/>
        </authorList>
    </citation>
    <scope>NUCLEOTIDE SEQUENCE [LARGE SCALE GENOMIC DNA]</scope>
    <source>
        <strain evidence="2">Bin_54_1</strain>
    </source>
</reference>
<dbReference type="NCBIfam" id="NF033547">
    <property type="entry name" value="transpos_IS1595"/>
    <property type="match status" value="1"/>
</dbReference>
<evidence type="ECO:0000313" key="2">
    <source>
        <dbReference type="EMBL" id="TXI29356.1"/>
    </source>
</evidence>
<evidence type="ECO:0000313" key="3">
    <source>
        <dbReference type="Proteomes" id="UP000321055"/>
    </source>
</evidence>
<evidence type="ECO:0000259" key="1">
    <source>
        <dbReference type="SMART" id="SM01126"/>
    </source>
</evidence>
<organism evidence="2 3">
    <name type="scientific">Nitrosomonas oligotropha</name>
    <dbReference type="NCBI Taxonomy" id="42354"/>
    <lineage>
        <taxon>Bacteria</taxon>
        <taxon>Pseudomonadati</taxon>
        <taxon>Pseudomonadota</taxon>
        <taxon>Betaproteobacteria</taxon>
        <taxon>Nitrosomonadales</taxon>
        <taxon>Nitrosomonadaceae</taxon>
        <taxon>Nitrosomonas</taxon>
    </lineage>
</organism>
<dbReference type="Pfam" id="PF12762">
    <property type="entry name" value="DDE_Tnp_IS1595"/>
    <property type="match status" value="1"/>
</dbReference>
<dbReference type="PANTHER" id="PTHR47163:SF2">
    <property type="entry name" value="SI:DKEY-17M8.2"/>
    <property type="match status" value="1"/>
</dbReference>
<feature type="domain" description="ISXO2-like transposase" evidence="1">
    <location>
        <begin position="128"/>
        <end position="268"/>
    </location>
</feature>
<comment type="caution">
    <text evidence="2">The sequence shown here is derived from an EMBL/GenBank/DDBJ whole genome shotgun (WGS) entry which is preliminary data.</text>
</comment>
<gene>
    <name evidence="2" type="ORF">E6Q60_04390</name>
</gene>